<evidence type="ECO:0000313" key="2">
    <source>
        <dbReference type="EMBL" id="GEX84149.1"/>
    </source>
</evidence>
<reference evidence="2" key="1">
    <citation type="journal article" date="2019" name="Sci. Rep.">
        <title>Draft genome of Tanacetum cinerariifolium, the natural source of mosquito coil.</title>
        <authorList>
            <person name="Yamashiro T."/>
            <person name="Shiraishi A."/>
            <person name="Satake H."/>
            <person name="Nakayama K."/>
        </authorList>
    </citation>
    <scope>NUCLEOTIDE SEQUENCE</scope>
</reference>
<feature type="compositionally biased region" description="Basic residues" evidence="1">
    <location>
        <begin position="81"/>
        <end position="92"/>
    </location>
</feature>
<gene>
    <name evidence="2" type="ORF">Tci_356124</name>
</gene>
<proteinExistence type="predicted"/>
<protein>
    <submittedName>
        <fullName evidence="2">Uncharacterized protein</fullName>
    </submittedName>
</protein>
<accession>A0A699HBM7</accession>
<comment type="caution">
    <text evidence="2">The sequence shown here is derived from an EMBL/GenBank/DDBJ whole genome shotgun (WGS) entry which is preliminary data.</text>
</comment>
<dbReference type="EMBL" id="BKCJ010133669">
    <property type="protein sequence ID" value="GEX84149.1"/>
    <property type="molecule type" value="Genomic_DNA"/>
</dbReference>
<feature type="compositionally biased region" description="Basic and acidic residues" evidence="1">
    <location>
        <begin position="95"/>
        <end position="118"/>
    </location>
</feature>
<sequence length="160" mass="18723">MQEPSETPTTTATTTISSKVHKKEKDNVQAMVDVDYELATRLYEEDQGELTIEEKPILFVKFMDKRKKHFAKLRAEDQRRKPPTKAQKRNQISKRAGDELDQERSKKQKVENDKESEELKRCLEIIPDNRDDVTIDATPLSTKTLIVDYKIYKEGKKSYF</sequence>
<organism evidence="2">
    <name type="scientific">Tanacetum cinerariifolium</name>
    <name type="common">Dalmatian daisy</name>
    <name type="synonym">Chrysanthemum cinerariifolium</name>
    <dbReference type="NCBI Taxonomy" id="118510"/>
    <lineage>
        <taxon>Eukaryota</taxon>
        <taxon>Viridiplantae</taxon>
        <taxon>Streptophyta</taxon>
        <taxon>Embryophyta</taxon>
        <taxon>Tracheophyta</taxon>
        <taxon>Spermatophyta</taxon>
        <taxon>Magnoliopsida</taxon>
        <taxon>eudicotyledons</taxon>
        <taxon>Gunneridae</taxon>
        <taxon>Pentapetalae</taxon>
        <taxon>asterids</taxon>
        <taxon>campanulids</taxon>
        <taxon>Asterales</taxon>
        <taxon>Asteraceae</taxon>
        <taxon>Asteroideae</taxon>
        <taxon>Anthemideae</taxon>
        <taxon>Anthemidinae</taxon>
        <taxon>Tanacetum</taxon>
    </lineage>
</organism>
<feature type="region of interest" description="Disordered" evidence="1">
    <location>
        <begin position="72"/>
        <end position="118"/>
    </location>
</feature>
<feature type="region of interest" description="Disordered" evidence="1">
    <location>
        <begin position="1"/>
        <end position="23"/>
    </location>
</feature>
<dbReference type="AlphaFoldDB" id="A0A699HBM7"/>
<name>A0A699HBM7_TANCI</name>
<evidence type="ECO:0000256" key="1">
    <source>
        <dbReference type="SAM" id="MobiDB-lite"/>
    </source>
</evidence>